<evidence type="ECO:0000256" key="6">
    <source>
        <dbReference type="ARBA" id="ARBA00022737"/>
    </source>
</evidence>
<dbReference type="AlphaFoldDB" id="A0A6J2VED0"/>
<dbReference type="InterPro" id="IPR015098">
    <property type="entry name" value="EBP50_C"/>
</dbReference>
<dbReference type="SUPFAM" id="SSF50156">
    <property type="entry name" value="PDZ domain-like"/>
    <property type="match status" value="2"/>
</dbReference>
<evidence type="ECO:0000313" key="13">
    <source>
        <dbReference type="RefSeq" id="XP_030630163.1"/>
    </source>
</evidence>
<dbReference type="GO" id="GO:0043495">
    <property type="term" value="F:protein-membrane adaptor activity"/>
    <property type="evidence" value="ECO:0007669"/>
    <property type="project" value="TreeGrafter"/>
</dbReference>
<dbReference type="CDD" id="cd06768">
    <property type="entry name" value="PDZ_NHERF-like"/>
    <property type="match status" value="2"/>
</dbReference>
<keyword evidence="7 9" id="KW-0472">Membrane</keyword>
<dbReference type="GO" id="GO:0001726">
    <property type="term" value="C:ruffle"/>
    <property type="evidence" value="ECO:0007669"/>
    <property type="project" value="UniProtKB-SubCell"/>
</dbReference>
<evidence type="ECO:0000259" key="11">
    <source>
        <dbReference type="PROSITE" id="PS50106"/>
    </source>
</evidence>
<dbReference type="GO" id="GO:0016324">
    <property type="term" value="C:apical plasma membrane"/>
    <property type="evidence" value="ECO:0007669"/>
    <property type="project" value="TreeGrafter"/>
</dbReference>
<keyword evidence="5" id="KW-0879">Wnt signaling pathway</keyword>
<feature type="region of interest" description="Disordered" evidence="10">
    <location>
        <begin position="109"/>
        <end position="149"/>
    </location>
</feature>
<dbReference type="GO" id="GO:0030175">
    <property type="term" value="C:filopodium"/>
    <property type="evidence" value="ECO:0007669"/>
    <property type="project" value="UniProtKB-SubCell"/>
</dbReference>
<feature type="compositionally biased region" description="Basic and acidic residues" evidence="10">
    <location>
        <begin position="137"/>
        <end position="149"/>
    </location>
</feature>
<dbReference type="InParanoid" id="A0A6J2VED0"/>
<feature type="compositionally biased region" description="Low complexity" evidence="10">
    <location>
        <begin position="275"/>
        <end position="302"/>
    </location>
</feature>
<evidence type="ECO:0000256" key="2">
    <source>
        <dbReference type="ARBA" id="ARBA00004184"/>
    </source>
</evidence>
<dbReference type="SMART" id="SM00228">
    <property type="entry name" value="PDZ"/>
    <property type="match status" value="2"/>
</dbReference>
<dbReference type="PROSITE" id="PS50106">
    <property type="entry name" value="PDZ"/>
    <property type="match status" value="2"/>
</dbReference>
<dbReference type="GO" id="GO:0072659">
    <property type="term" value="P:protein localization to plasma membrane"/>
    <property type="evidence" value="ECO:0007669"/>
    <property type="project" value="TreeGrafter"/>
</dbReference>
<dbReference type="CTD" id="327272"/>
<dbReference type="GO" id="GO:0005102">
    <property type="term" value="F:signaling receptor binding"/>
    <property type="evidence" value="ECO:0007669"/>
    <property type="project" value="TreeGrafter"/>
</dbReference>
<dbReference type="Pfam" id="PF09007">
    <property type="entry name" value="EBP50_C"/>
    <property type="match status" value="1"/>
</dbReference>
<dbReference type="PANTHER" id="PTHR14191:SF7">
    <property type="entry name" value="NA(+)_H(+) EXCHANGE REGULATORY COFACTOR NHE-RF1"/>
    <property type="match status" value="1"/>
</dbReference>
<dbReference type="InterPro" id="IPR036034">
    <property type="entry name" value="PDZ_sf"/>
</dbReference>
<dbReference type="GO" id="GO:0016055">
    <property type="term" value="P:Wnt signaling pathway"/>
    <property type="evidence" value="ECO:0007669"/>
    <property type="project" value="UniProtKB-KW"/>
</dbReference>
<feature type="compositionally biased region" description="Basic and acidic residues" evidence="10">
    <location>
        <begin position="347"/>
        <end position="357"/>
    </location>
</feature>
<proteinExistence type="predicted"/>
<comment type="subcellular location">
    <subcellularLocation>
        <location evidence="4">Cell projection</location>
        <location evidence="4">Filopodium</location>
    </subcellularLocation>
    <subcellularLocation>
        <location evidence="1">Cell projection</location>
        <location evidence="1">Microvillus</location>
    </subcellularLocation>
    <subcellularLocation>
        <location evidence="3">Cell projection</location>
        <location evidence="3">Ruffle</location>
    </subcellularLocation>
    <subcellularLocation>
        <location evidence="2 9">Endomembrane system</location>
        <topology evidence="2 9">Peripheral membrane protein</topology>
    </subcellularLocation>
</comment>
<dbReference type="GO" id="GO:0012505">
    <property type="term" value="C:endomembrane system"/>
    <property type="evidence" value="ECO:0007669"/>
    <property type="project" value="UniProtKB-SubCell"/>
</dbReference>
<keyword evidence="12" id="KW-1185">Reference proteome</keyword>
<feature type="domain" description="PDZ" evidence="11">
    <location>
        <begin position="9"/>
        <end position="89"/>
    </location>
</feature>
<organism evidence="12 13">
    <name type="scientific">Chanos chanos</name>
    <name type="common">Milkfish</name>
    <name type="synonym">Mugil chanos</name>
    <dbReference type="NCBI Taxonomy" id="29144"/>
    <lineage>
        <taxon>Eukaryota</taxon>
        <taxon>Metazoa</taxon>
        <taxon>Chordata</taxon>
        <taxon>Craniata</taxon>
        <taxon>Vertebrata</taxon>
        <taxon>Euteleostomi</taxon>
        <taxon>Actinopterygii</taxon>
        <taxon>Neopterygii</taxon>
        <taxon>Teleostei</taxon>
        <taxon>Ostariophysi</taxon>
        <taxon>Gonorynchiformes</taxon>
        <taxon>Chanidae</taxon>
        <taxon>Chanos</taxon>
    </lineage>
</organism>
<keyword evidence="8" id="KW-0966">Cell projection</keyword>
<gene>
    <name evidence="13" type="primary">nherf1a</name>
</gene>
<dbReference type="RefSeq" id="XP_030630163.1">
    <property type="nucleotide sequence ID" value="XM_030774303.1"/>
</dbReference>
<dbReference type="PIRSF" id="PIRSF037866">
    <property type="entry name" value="EBP50"/>
    <property type="match status" value="1"/>
</dbReference>
<dbReference type="GO" id="GO:0005902">
    <property type="term" value="C:microvillus"/>
    <property type="evidence" value="ECO:0007669"/>
    <property type="project" value="UniProtKB-SubCell"/>
</dbReference>
<evidence type="ECO:0000256" key="10">
    <source>
        <dbReference type="SAM" id="MobiDB-lite"/>
    </source>
</evidence>
<feature type="region of interest" description="Disordered" evidence="10">
    <location>
        <begin position="248"/>
        <end position="357"/>
    </location>
</feature>
<dbReference type="PANTHER" id="PTHR14191">
    <property type="entry name" value="PDZ DOMAIN CONTAINING PROTEIN"/>
    <property type="match status" value="1"/>
</dbReference>
<accession>A0A6J2VED0</accession>
<protein>
    <recommendedName>
        <fullName evidence="9">Na(+)/H(+) exchange regulatory cofactor NHE-RF</fullName>
    </recommendedName>
</protein>
<evidence type="ECO:0000256" key="3">
    <source>
        <dbReference type="ARBA" id="ARBA00004466"/>
    </source>
</evidence>
<dbReference type="Proteomes" id="UP000504632">
    <property type="component" value="Chromosome 5"/>
</dbReference>
<evidence type="ECO:0000256" key="8">
    <source>
        <dbReference type="ARBA" id="ARBA00023273"/>
    </source>
</evidence>
<dbReference type="InterPro" id="IPR051067">
    <property type="entry name" value="NHER"/>
</dbReference>
<keyword evidence="6" id="KW-0677">Repeat</keyword>
<dbReference type="OrthoDB" id="10007415at2759"/>
<dbReference type="InterPro" id="IPR001478">
    <property type="entry name" value="PDZ"/>
</dbReference>
<feature type="domain" description="PDZ" evidence="11">
    <location>
        <begin position="153"/>
        <end position="233"/>
    </location>
</feature>
<reference evidence="13" key="1">
    <citation type="submission" date="2025-08" db="UniProtKB">
        <authorList>
            <consortium name="RefSeq"/>
        </authorList>
    </citation>
    <scope>IDENTIFICATION</scope>
</reference>
<dbReference type="GeneID" id="115811894"/>
<evidence type="ECO:0000256" key="7">
    <source>
        <dbReference type="ARBA" id="ARBA00023136"/>
    </source>
</evidence>
<evidence type="ECO:0000256" key="1">
    <source>
        <dbReference type="ARBA" id="ARBA00004105"/>
    </source>
</evidence>
<evidence type="ECO:0000256" key="5">
    <source>
        <dbReference type="ARBA" id="ARBA00022687"/>
    </source>
</evidence>
<sequence>MSQHLRPRLCVIEKGDSGYGFHLHGEKGKTGQYIRLVEPNSPADVSGLRAGDRVMFVEGESVEGESHQQVVSRIRAAGGKLELIVVDEETSQLLQKYNLKCEKEYVTGGIPVPGSDSDHEDEVKNGSSRGSSPAPDRNGERLSDSKDELRPRLCYMKRGSAGYGFNLHSERNKPGPYIRAVDDDSPAEKAGLRPQDKIIQVNGVSVLEMQHSEVVATIKAGGDETRLLVVDPDTDEFFRRCGVIPTEAHLTGSLPRPGSGGDTDGQFNGEIGQETTPKPSVSPSPSSTSSNNSINTAPAPGRDSPPPPEQERSPVTSPALAMSLSLQEAKERARGKRSNKRAPAMDWSKRNELFSNL</sequence>
<dbReference type="Pfam" id="PF00595">
    <property type="entry name" value="PDZ"/>
    <property type="match status" value="2"/>
</dbReference>
<evidence type="ECO:0000256" key="4">
    <source>
        <dbReference type="ARBA" id="ARBA00004486"/>
    </source>
</evidence>
<evidence type="ECO:0000256" key="9">
    <source>
        <dbReference type="PIRNR" id="PIRNR037866"/>
    </source>
</evidence>
<evidence type="ECO:0000313" key="12">
    <source>
        <dbReference type="Proteomes" id="UP000504632"/>
    </source>
</evidence>
<dbReference type="InterPro" id="IPR017300">
    <property type="entry name" value="NHERF-1/NHERF-2"/>
</dbReference>
<name>A0A6J2VED0_CHACN</name>
<dbReference type="Gene3D" id="2.30.42.10">
    <property type="match status" value="2"/>
</dbReference>
<comment type="function">
    <text evidence="9">Scaffold protein that connects plasma membrane proteins with members of the ezrin/moesin/radixin family and thereby helps to link them to the actin cytoskeleton and to regulate their surface expression.</text>
</comment>